<sequence length="456" mass="50790">MPSRPHFSQHCIPALYESLKNNVKTSLSQADRVAMTTDSWTSCSNQSYITITSHFIDCDWKLKTFVLQTRVMHEAHTGKNIGQLLRDACVEWSITDPYPALVTDNARNMVVAGQEAKSSPHLLCFAHTLNLSSQKGLGVNGASRLLGKVRKIVGYFHRSPHANHVLQEKQSILELPCHKLIQDVITRWNSSFDMLERFLEQQSAIVATFMSKDLRKGVVDISLLTDQDIVAMEDIVKLMEPMKMATTVMCEEDQPTISVVAPLRAKLLNHLQPCDEDTTLVAEMKRVMLEDFSSRYKGIEETLNKAAALDPRFKELPYLEKDVREVVFANLALEATQPQNEMLTEQGSSSSDMATTIDATNPDEPPQKKKAMDVLFGDSFAQKQVMSKEEKAREEITKGHSCGALMYLSPYETPSQFIGPALRERASQSQAPGGLQGNCAGSLSKAVLHLQTACPF</sequence>
<gene>
    <name evidence="2" type="ORF">WMY93_013922</name>
</gene>
<dbReference type="SUPFAM" id="SSF53098">
    <property type="entry name" value="Ribonuclease H-like"/>
    <property type="match status" value="1"/>
</dbReference>
<dbReference type="InterPro" id="IPR052035">
    <property type="entry name" value="ZnF_BED_domain_contain"/>
</dbReference>
<dbReference type="AlphaFoldDB" id="A0AAW0PDP7"/>
<feature type="compositionally biased region" description="Polar residues" evidence="1">
    <location>
        <begin position="341"/>
        <end position="359"/>
    </location>
</feature>
<dbReference type="EMBL" id="JBBPFD010000009">
    <property type="protein sequence ID" value="KAK7913711.1"/>
    <property type="molecule type" value="Genomic_DNA"/>
</dbReference>
<reference evidence="3" key="1">
    <citation type="submission" date="2024-04" db="EMBL/GenBank/DDBJ databases">
        <title>Salinicola lusitanus LLJ914,a marine bacterium isolated from the Okinawa Trough.</title>
        <authorList>
            <person name="Li J."/>
        </authorList>
    </citation>
    <scope>NUCLEOTIDE SEQUENCE [LARGE SCALE GENOMIC DNA]</scope>
</reference>
<feature type="region of interest" description="Disordered" evidence="1">
    <location>
        <begin position="341"/>
        <end position="368"/>
    </location>
</feature>
<name>A0AAW0PDP7_9GOBI</name>
<dbReference type="InterPro" id="IPR012337">
    <property type="entry name" value="RNaseH-like_sf"/>
</dbReference>
<accession>A0AAW0PDP7</accession>
<dbReference type="PANTHER" id="PTHR46481">
    <property type="entry name" value="ZINC FINGER BED DOMAIN-CONTAINING PROTEIN 4"/>
    <property type="match status" value="1"/>
</dbReference>
<evidence type="ECO:0000313" key="2">
    <source>
        <dbReference type="EMBL" id="KAK7913711.1"/>
    </source>
</evidence>
<organism evidence="2 3">
    <name type="scientific">Mugilogobius chulae</name>
    <name type="common">yellowstripe goby</name>
    <dbReference type="NCBI Taxonomy" id="88201"/>
    <lineage>
        <taxon>Eukaryota</taxon>
        <taxon>Metazoa</taxon>
        <taxon>Chordata</taxon>
        <taxon>Craniata</taxon>
        <taxon>Vertebrata</taxon>
        <taxon>Euteleostomi</taxon>
        <taxon>Actinopterygii</taxon>
        <taxon>Neopterygii</taxon>
        <taxon>Teleostei</taxon>
        <taxon>Neoteleostei</taxon>
        <taxon>Acanthomorphata</taxon>
        <taxon>Gobiaria</taxon>
        <taxon>Gobiiformes</taxon>
        <taxon>Gobioidei</taxon>
        <taxon>Gobiidae</taxon>
        <taxon>Gobionellinae</taxon>
        <taxon>Mugilogobius</taxon>
    </lineage>
</organism>
<evidence type="ECO:0000256" key="1">
    <source>
        <dbReference type="SAM" id="MobiDB-lite"/>
    </source>
</evidence>
<dbReference type="PANTHER" id="PTHR46481:SF4">
    <property type="entry name" value="ZINC FINGER BED DOMAIN-CONTAINING PROTEIN 4"/>
    <property type="match status" value="1"/>
</dbReference>
<protein>
    <submittedName>
        <fullName evidence="2">Uncharacterized protein</fullName>
    </submittedName>
</protein>
<evidence type="ECO:0000313" key="3">
    <source>
        <dbReference type="Proteomes" id="UP001460270"/>
    </source>
</evidence>
<dbReference type="Proteomes" id="UP001460270">
    <property type="component" value="Unassembled WGS sequence"/>
</dbReference>
<comment type="caution">
    <text evidence="2">The sequence shown here is derived from an EMBL/GenBank/DDBJ whole genome shotgun (WGS) entry which is preliminary data.</text>
</comment>
<proteinExistence type="predicted"/>
<keyword evidence="3" id="KW-1185">Reference proteome</keyword>